<proteinExistence type="predicted"/>
<evidence type="ECO:0000256" key="5">
    <source>
        <dbReference type="ARBA" id="ARBA00022692"/>
    </source>
</evidence>
<keyword evidence="5 8" id="KW-0812">Transmembrane</keyword>
<evidence type="ECO:0000256" key="8">
    <source>
        <dbReference type="SAM" id="Phobius"/>
    </source>
</evidence>
<dbReference type="InterPro" id="IPR050297">
    <property type="entry name" value="LipidA_mod_glycosyltrf_83"/>
</dbReference>
<dbReference type="GO" id="GO:0005886">
    <property type="term" value="C:plasma membrane"/>
    <property type="evidence" value="ECO:0007669"/>
    <property type="project" value="UniProtKB-SubCell"/>
</dbReference>
<dbReference type="Pfam" id="PF02366">
    <property type="entry name" value="PMT"/>
    <property type="match status" value="1"/>
</dbReference>
<accession>A0A4S1E4B9</accession>
<dbReference type="GO" id="GO:0009103">
    <property type="term" value="P:lipopolysaccharide biosynthetic process"/>
    <property type="evidence" value="ECO:0007669"/>
    <property type="project" value="UniProtKB-ARBA"/>
</dbReference>
<comment type="caution">
    <text evidence="10">The sequence shown here is derived from an EMBL/GenBank/DDBJ whole genome shotgun (WGS) entry which is preliminary data.</text>
</comment>
<reference evidence="10 11" key="1">
    <citation type="submission" date="2019-04" db="EMBL/GenBank/DDBJ databases">
        <authorList>
            <person name="Liu A."/>
        </authorList>
    </citation>
    <scope>NUCLEOTIDE SEQUENCE [LARGE SCALE GENOMIC DNA]</scope>
    <source>
        <strain evidence="10 11">RZ03</strain>
    </source>
</reference>
<evidence type="ECO:0000256" key="6">
    <source>
        <dbReference type="ARBA" id="ARBA00022989"/>
    </source>
</evidence>
<evidence type="ECO:0000313" key="11">
    <source>
        <dbReference type="Proteomes" id="UP000307602"/>
    </source>
</evidence>
<dbReference type="Proteomes" id="UP000307602">
    <property type="component" value="Unassembled WGS sequence"/>
</dbReference>
<feature type="transmembrane region" description="Helical" evidence="8">
    <location>
        <begin position="325"/>
        <end position="345"/>
    </location>
</feature>
<keyword evidence="7 8" id="KW-0472">Membrane</keyword>
<name>A0A4S1E4B9_9FLAO</name>
<feature type="transmembrane region" description="Helical" evidence="8">
    <location>
        <begin position="354"/>
        <end position="373"/>
    </location>
</feature>
<feature type="transmembrane region" description="Helical" evidence="8">
    <location>
        <begin position="169"/>
        <end position="202"/>
    </location>
</feature>
<evidence type="ECO:0000256" key="1">
    <source>
        <dbReference type="ARBA" id="ARBA00004651"/>
    </source>
</evidence>
<feature type="transmembrane region" description="Helical" evidence="8">
    <location>
        <begin position="301"/>
        <end position="319"/>
    </location>
</feature>
<dbReference type="GO" id="GO:0006493">
    <property type="term" value="P:protein O-linked glycosylation"/>
    <property type="evidence" value="ECO:0007669"/>
    <property type="project" value="InterPro"/>
</dbReference>
<dbReference type="GO" id="GO:0000030">
    <property type="term" value="F:mannosyltransferase activity"/>
    <property type="evidence" value="ECO:0007669"/>
    <property type="project" value="InterPro"/>
</dbReference>
<evidence type="ECO:0000256" key="3">
    <source>
        <dbReference type="ARBA" id="ARBA00022676"/>
    </source>
</evidence>
<feature type="domain" description="ArnT-like N-terminal" evidence="9">
    <location>
        <begin position="37"/>
        <end position="243"/>
    </location>
</feature>
<comment type="subcellular location">
    <subcellularLocation>
        <location evidence="1">Cell membrane</location>
        <topology evidence="1">Multi-pass membrane protein</topology>
    </subcellularLocation>
</comment>
<evidence type="ECO:0000256" key="7">
    <source>
        <dbReference type="ARBA" id="ARBA00023136"/>
    </source>
</evidence>
<dbReference type="PANTHER" id="PTHR33908:SF3">
    <property type="entry name" value="UNDECAPRENYL PHOSPHATE-ALPHA-4-AMINO-4-DEOXY-L-ARABINOSE ARABINOSYL TRANSFERASE"/>
    <property type="match status" value="1"/>
</dbReference>
<evidence type="ECO:0000313" key="10">
    <source>
        <dbReference type="EMBL" id="TGV04862.1"/>
    </source>
</evidence>
<dbReference type="GO" id="GO:0010041">
    <property type="term" value="P:response to iron(III) ion"/>
    <property type="evidence" value="ECO:0007669"/>
    <property type="project" value="TreeGrafter"/>
</dbReference>
<dbReference type="EMBL" id="SRSO01000001">
    <property type="protein sequence ID" value="TGV04862.1"/>
    <property type="molecule type" value="Genomic_DNA"/>
</dbReference>
<dbReference type="RefSeq" id="WP_135874817.1">
    <property type="nucleotide sequence ID" value="NZ_SRSO01000001.1"/>
</dbReference>
<gene>
    <name evidence="10" type="ORF">EM932_01700</name>
</gene>
<feature type="transmembrane region" description="Helical" evidence="8">
    <location>
        <begin position="214"/>
        <end position="231"/>
    </location>
</feature>
<dbReference type="PANTHER" id="PTHR33908">
    <property type="entry name" value="MANNOSYLTRANSFERASE YKCB-RELATED"/>
    <property type="match status" value="1"/>
</dbReference>
<protein>
    <submittedName>
        <fullName evidence="10">Phospholipid carrier-dependent glycosyltransferase</fullName>
    </submittedName>
</protein>
<evidence type="ECO:0000256" key="2">
    <source>
        <dbReference type="ARBA" id="ARBA00022475"/>
    </source>
</evidence>
<evidence type="ECO:0000259" key="9">
    <source>
        <dbReference type="Pfam" id="PF02366"/>
    </source>
</evidence>
<dbReference type="GO" id="GO:0016763">
    <property type="term" value="F:pentosyltransferase activity"/>
    <property type="evidence" value="ECO:0007669"/>
    <property type="project" value="TreeGrafter"/>
</dbReference>
<keyword evidence="4 10" id="KW-0808">Transferase</keyword>
<dbReference type="OrthoDB" id="9792789at2"/>
<keyword evidence="2" id="KW-1003">Cell membrane</keyword>
<feature type="transmembrane region" description="Helical" evidence="8">
    <location>
        <begin position="270"/>
        <end position="289"/>
    </location>
</feature>
<dbReference type="InterPro" id="IPR003342">
    <property type="entry name" value="ArnT-like_N"/>
</dbReference>
<evidence type="ECO:0000256" key="4">
    <source>
        <dbReference type="ARBA" id="ARBA00022679"/>
    </source>
</evidence>
<keyword evidence="3" id="KW-0328">Glycosyltransferase</keyword>
<keyword evidence="11" id="KW-1185">Reference proteome</keyword>
<sequence>MEGSSSKHALNKPIFYLLSILVLLIIRVFINTALPLMDKTEARYAEIARIMSETNHWVTLQIDYNIPFWAKPPLSTWLSAFSINLFGVTEFAVRLPSLIFAILIFFVIGKYSRQQGLPFFLPAFILLTIPEFLLHTGVVSTDMSLCFCIVLTMLSFWESSNTEKRTAWNYLFFIGIGLGLLAKGPIIIILTLPPLFLWLLFFKDHIKVITKMPWLIGILIIGIISVPWYYLAEKATPGFWDYFIVGEHFKRFLDSSWSGDKYGFPKSQPIGMIWVFLILFTLPWITLVIKKVWNVRLNLKTNKWLLFLILWLLWTPFFFTLSKSLIHPYIMPVMIPLALLIVFWWRSIKWQKTYLITSLMIPVIAVILFSISLQNKSLEFYSKTDKYLLKNKTIEGIPIYHLHKKSYSSGFYSNGKIKLMTSNQFNEALQIRTPFLILISHRDTLTLKNEQKTKLKKIQSNKYKSIYSHQ</sequence>
<organism evidence="10 11">
    <name type="scientific">Flavivirga rizhaonensis</name>
    <dbReference type="NCBI Taxonomy" id="2559571"/>
    <lineage>
        <taxon>Bacteria</taxon>
        <taxon>Pseudomonadati</taxon>
        <taxon>Bacteroidota</taxon>
        <taxon>Flavobacteriia</taxon>
        <taxon>Flavobacteriales</taxon>
        <taxon>Flavobacteriaceae</taxon>
        <taxon>Flavivirga</taxon>
    </lineage>
</organism>
<feature type="transmembrane region" description="Helical" evidence="8">
    <location>
        <begin position="91"/>
        <end position="111"/>
    </location>
</feature>
<keyword evidence="6 8" id="KW-1133">Transmembrane helix</keyword>
<dbReference type="AlphaFoldDB" id="A0A4S1E4B9"/>
<feature type="transmembrane region" description="Helical" evidence="8">
    <location>
        <begin position="14"/>
        <end position="34"/>
    </location>
</feature>